<dbReference type="EMBL" id="SDMP01000010">
    <property type="protein sequence ID" value="RYR33981.1"/>
    <property type="molecule type" value="Genomic_DNA"/>
</dbReference>
<sequence>MEHTCQNSAIKYLFKYVHKDNNRVTASFYQTFGDRSPLQVVDEIRNYYDCCYISACETTWRIFGYEIQLKEPAVIHLPFHLPDEQPVILKDNENIANIIQRVDSKVTKLATWMLATREYPFARFLTYNEFPIKFVWKDDSCMWFRRKQGFSIGWLTHVPHSNSENYYMKILLNIQRGCMSFTDLRTVDGVVYNMIRYLITRSLLCIMSYNSALTIIHYLLVTDTFITDLMTIISILMTKRS</sequence>
<protein>
    <submittedName>
        <fullName evidence="1">Uncharacterized protein</fullName>
    </submittedName>
</protein>
<reference evidence="1 2" key="1">
    <citation type="submission" date="2019-01" db="EMBL/GenBank/DDBJ databases">
        <title>Sequencing of cultivated peanut Arachis hypogaea provides insights into genome evolution and oil improvement.</title>
        <authorList>
            <person name="Chen X."/>
        </authorList>
    </citation>
    <scope>NUCLEOTIDE SEQUENCE [LARGE SCALE GENOMIC DNA]</scope>
    <source>
        <strain evidence="2">cv. Fuhuasheng</strain>
        <tissue evidence="1">Leaves</tissue>
    </source>
</reference>
<gene>
    <name evidence="1" type="ORF">Ahy_A10g048684</name>
</gene>
<organism evidence="1 2">
    <name type="scientific">Arachis hypogaea</name>
    <name type="common">Peanut</name>
    <dbReference type="NCBI Taxonomy" id="3818"/>
    <lineage>
        <taxon>Eukaryota</taxon>
        <taxon>Viridiplantae</taxon>
        <taxon>Streptophyta</taxon>
        <taxon>Embryophyta</taxon>
        <taxon>Tracheophyta</taxon>
        <taxon>Spermatophyta</taxon>
        <taxon>Magnoliopsida</taxon>
        <taxon>eudicotyledons</taxon>
        <taxon>Gunneridae</taxon>
        <taxon>Pentapetalae</taxon>
        <taxon>rosids</taxon>
        <taxon>fabids</taxon>
        <taxon>Fabales</taxon>
        <taxon>Fabaceae</taxon>
        <taxon>Papilionoideae</taxon>
        <taxon>50 kb inversion clade</taxon>
        <taxon>dalbergioids sensu lato</taxon>
        <taxon>Dalbergieae</taxon>
        <taxon>Pterocarpus clade</taxon>
        <taxon>Arachis</taxon>
    </lineage>
</organism>
<evidence type="ECO:0000313" key="2">
    <source>
        <dbReference type="Proteomes" id="UP000289738"/>
    </source>
</evidence>
<accession>A0A445B5Q8</accession>
<comment type="caution">
    <text evidence="1">The sequence shown here is derived from an EMBL/GenBank/DDBJ whole genome shotgun (WGS) entry which is preliminary data.</text>
</comment>
<proteinExistence type="predicted"/>
<dbReference type="STRING" id="3818.A0A445B5Q8"/>
<keyword evidence="2" id="KW-1185">Reference proteome</keyword>
<dbReference type="AlphaFoldDB" id="A0A445B5Q8"/>
<dbReference type="Proteomes" id="UP000289738">
    <property type="component" value="Chromosome A10"/>
</dbReference>
<name>A0A445B5Q8_ARAHY</name>
<evidence type="ECO:0000313" key="1">
    <source>
        <dbReference type="EMBL" id="RYR33981.1"/>
    </source>
</evidence>